<evidence type="ECO:0000313" key="1">
    <source>
        <dbReference type="EMBL" id="CAB5214035.1"/>
    </source>
</evidence>
<accession>A0A6J7WL59</accession>
<evidence type="ECO:0008006" key="2">
    <source>
        <dbReference type="Google" id="ProtNLM"/>
    </source>
</evidence>
<protein>
    <recommendedName>
        <fullName evidence="2">DNA transfer protein</fullName>
    </recommendedName>
</protein>
<proteinExistence type="predicted"/>
<dbReference type="EMBL" id="LR798241">
    <property type="protein sequence ID" value="CAB5214035.1"/>
    <property type="molecule type" value="Genomic_DNA"/>
</dbReference>
<reference evidence="1" key="1">
    <citation type="submission" date="2020-05" db="EMBL/GenBank/DDBJ databases">
        <authorList>
            <person name="Chiriac C."/>
            <person name="Salcher M."/>
            <person name="Ghai R."/>
            <person name="Kavagutti S V."/>
        </authorList>
    </citation>
    <scope>NUCLEOTIDE SEQUENCE</scope>
</reference>
<organism evidence="1">
    <name type="scientific">uncultured Caudovirales phage</name>
    <dbReference type="NCBI Taxonomy" id="2100421"/>
    <lineage>
        <taxon>Viruses</taxon>
        <taxon>Duplodnaviria</taxon>
        <taxon>Heunggongvirae</taxon>
        <taxon>Uroviricota</taxon>
        <taxon>Caudoviricetes</taxon>
        <taxon>Peduoviridae</taxon>
        <taxon>Maltschvirus</taxon>
        <taxon>Maltschvirus maltsch</taxon>
    </lineage>
</organism>
<name>A0A6J7WL59_9CAUD</name>
<sequence length="270" mass="27152">MTWVAAAIGGSALLGFVGANKQADAARYGADLQSQAAAAAQAQQQANLDRINAQQAPYRGIGYSSLNQIAGMLPGQQQQYDAQGNVIGTTQGTGYLTQQFGPEQLKSSLAPNYQFMLQQGLGAQNQAMNVGGGGSNINRAGTKFAEDYASNAYQQAFNNFQGQQTNIYNRLAGIAGIGQTGQAQTNAAGIGATNAMGQLGVGAAGAQAGGAVGAANAMAGGLQGIGNAGYLASLMRPSGYGGYSGSGISSSDMSNLSNQATSNLIGGYPL</sequence>
<gene>
    <name evidence="1" type="ORF">UFOVP195_5</name>
</gene>